<evidence type="ECO:0000313" key="2">
    <source>
        <dbReference type="Proteomes" id="UP001143910"/>
    </source>
</evidence>
<dbReference type="Proteomes" id="UP001143910">
    <property type="component" value="Unassembled WGS sequence"/>
</dbReference>
<organism evidence="1 2">
    <name type="scientific">Zarea fungicola</name>
    <dbReference type="NCBI Taxonomy" id="93591"/>
    <lineage>
        <taxon>Eukaryota</taxon>
        <taxon>Fungi</taxon>
        <taxon>Dikarya</taxon>
        <taxon>Ascomycota</taxon>
        <taxon>Pezizomycotina</taxon>
        <taxon>Sordariomycetes</taxon>
        <taxon>Hypocreomycetidae</taxon>
        <taxon>Hypocreales</taxon>
        <taxon>Cordycipitaceae</taxon>
        <taxon>Zarea</taxon>
    </lineage>
</organism>
<reference evidence="1" key="1">
    <citation type="submission" date="2022-08" db="EMBL/GenBank/DDBJ databases">
        <title>Genome Sequence of Lecanicillium fungicola.</title>
        <authorList>
            <person name="Buettner E."/>
        </authorList>
    </citation>
    <scope>NUCLEOTIDE SEQUENCE</scope>
    <source>
        <strain evidence="1">Babe33</strain>
    </source>
</reference>
<comment type="caution">
    <text evidence="1">The sequence shown here is derived from an EMBL/GenBank/DDBJ whole genome shotgun (WGS) entry which is preliminary data.</text>
</comment>
<dbReference type="EMBL" id="JANJQO010000357">
    <property type="protein sequence ID" value="KAJ2978634.1"/>
    <property type="molecule type" value="Genomic_DNA"/>
</dbReference>
<keyword evidence="2" id="KW-1185">Reference proteome</keyword>
<gene>
    <name evidence="1" type="ORF">NQ176_g3707</name>
</gene>
<accession>A0ACC1NI83</accession>
<sequence>MRFSTTTLLASVGTTVTALNPSCAPGGNFDLSKWSLQEPVAGSDGQPRSISSSQLQGCNGYKDQWFSTGSDGSMVLKVPERSQCVTTPNSQHCRSELHETGATWDPKAAKNRLFAEVQVTKNAGEVCVGQIHIDGSKSTKPVAELYLNSSGQLNLGVNTCLTCSQKRSPVGSVGSGNARFTYEIRYEGGKLSVGHQWRSAKDLLNL</sequence>
<proteinExistence type="predicted"/>
<evidence type="ECO:0000313" key="1">
    <source>
        <dbReference type="EMBL" id="KAJ2978634.1"/>
    </source>
</evidence>
<protein>
    <submittedName>
        <fullName evidence="1">Uncharacterized protein</fullName>
    </submittedName>
</protein>
<name>A0ACC1NI83_9HYPO</name>